<dbReference type="Proteomes" id="UP000694941">
    <property type="component" value="Unplaced"/>
</dbReference>
<feature type="chain" id="PRO_5045981641" evidence="2">
    <location>
        <begin position="19"/>
        <end position="272"/>
    </location>
</feature>
<feature type="compositionally biased region" description="Low complexity" evidence="1">
    <location>
        <begin position="64"/>
        <end position="75"/>
    </location>
</feature>
<organism evidence="3 4">
    <name type="scientific">Limulus polyphemus</name>
    <name type="common">Atlantic horseshoe crab</name>
    <dbReference type="NCBI Taxonomy" id="6850"/>
    <lineage>
        <taxon>Eukaryota</taxon>
        <taxon>Metazoa</taxon>
        <taxon>Ecdysozoa</taxon>
        <taxon>Arthropoda</taxon>
        <taxon>Chelicerata</taxon>
        <taxon>Merostomata</taxon>
        <taxon>Xiphosura</taxon>
        <taxon>Limulidae</taxon>
        <taxon>Limulus</taxon>
    </lineage>
</organism>
<proteinExistence type="predicted"/>
<accession>A0ABM1SSA6</accession>
<evidence type="ECO:0000313" key="4">
    <source>
        <dbReference type="RefSeq" id="XP_022246512.1"/>
    </source>
</evidence>
<dbReference type="RefSeq" id="XP_022246512.1">
    <property type="nucleotide sequence ID" value="XM_022390804.1"/>
</dbReference>
<gene>
    <name evidence="4" type="primary">LOC111086738</name>
</gene>
<protein>
    <submittedName>
        <fullName evidence="4">Uncharacterized protein LOC111086738</fullName>
    </submittedName>
</protein>
<keyword evidence="2" id="KW-0732">Signal</keyword>
<evidence type="ECO:0000256" key="2">
    <source>
        <dbReference type="SAM" id="SignalP"/>
    </source>
</evidence>
<reference evidence="4" key="1">
    <citation type="submission" date="2025-08" db="UniProtKB">
        <authorList>
            <consortium name="RefSeq"/>
        </authorList>
    </citation>
    <scope>IDENTIFICATION</scope>
    <source>
        <tissue evidence="4">Muscle</tissue>
    </source>
</reference>
<dbReference type="GeneID" id="111086738"/>
<name>A0ABM1SSA6_LIMPO</name>
<feature type="signal peptide" evidence="2">
    <location>
        <begin position="1"/>
        <end position="18"/>
    </location>
</feature>
<keyword evidence="3" id="KW-1185">Reference proteome</keyword>
<evidence type="ECO:0000313" key="3">
    <source>
        <dbReference type="Proteomes" id="UP000694941"/>
    </source>
</evidence>
<feature type="region of interest" description="Disordered" evidence="1">
    <location>
        <begin position="23"/>
        <end position="75"/>
    </location>
</feature>
<feature type="compositionally biased region" description="Low complexity" evidence="1">
    <location>
        <begin position="29"/>
        <end position="40"/>
    </location>
</feature>
<sequence>MKLIIMCSLLVWEHAVLGVEDLNKRPDTPSDSFGSTSSSDYGRYPYDSYGDRDTKNSTYDDSNSGKYNNPYNNNYDYEGGYGDRFDYRDRYNPSYHSRYDPGSRNYGEGYAYYLNEPRYPPYWNNPNYHRNDWSRYNPPHHSRYRPNNDYGNDFPLYLNEPRPRFPPHRYYNNYQRNYPYLPIYDYPNDYRIYYNLGTGEFRVSDENRYFMRRHPDFPPPGIHRSRYGTLRNNLAYEPHFPPRYHGYGNYGPGYRRSYSKEETSVKVLTGNE</sequence>
<evidence type="ECO:0000256" key="1">
    <source>
        <dbReference type="SAM" id="MobiDB-lite"/>
    </source>
</evidence>